<dbReference type="eggNOG" id="KOG3996">
    <property type="taxonomic scope" value="Eukaryota"/>
</dbReference>
<evidence type="ECO:0000256" key="6">
    <source>
        <dbReference type="ARBA" id="ARBA00023004"/>
    </source>
</evidence>
<dbReference type="PROSITE" id="PS00822">
    <property type="entry name" value="CYTO_HEME_LYASE_2"/>
    <property type="match status" value="1"/>
</dbReference>
<evidence type="ECO:0000256" key="9">
    <source>
        <dbReference type="ARBA" id="ARBA00023239"/>
    </source>
</evidence>
<dbReference type="GeneID" id="19015337"/>
<dbReference type="GO" id="GO:0046872">
    <property type="term" value="F:metal ion binding"/>
    <property type="evidence" value="ECO:0007669"/>
    <property type="project" value="UniProtKB-KW"/>
</dbReference>
<feature type="compositionally biased region" description="Polar residues" evidence="11">
    <location>
        <begin position="1"/>
        <end position="10"/>
    </location>
</feature>
<dbReference type="GO" id="GO:0004408">
    <property type="term" value="F:holocytochrome-c synthase activity"/>
    <property type="evidence" value="ECO:0007669"/>
    <property type="project" value="UniProtKB-EC"/>
</dbReference>
<keyword evidence="13" id="KW-1185">Reference proteome</keyword>
<dbReference type="GO" id="GO:0005743">
    <property type="term" value="C:mitochondrial inner membrane"/>
    <property type="evidence" value="ECO:0007669"/>
    <property type="project" value="UniProtKB-SubCell"/>
</dbReference>
<comment type="subcellular location">
    <subcellularLocation>
        <location evidence="1 10">Mitochondrion inner membrane</location>
    </subcellularLocation>
</comment>
<dbReference type="PANTHER" id="PTHR12743">
    <property type="entry name" value="CYTOCHROME C1 HEME LYASE"/>
    <property type="match status" value="1"/>
</dbReference>
<keyword evidence="3 10" id="KW-0349">Heme</keyword>
<gene>
    <name evidence="12" type="ORF">Bathy06g03560</name>
</gene>
<dbReference type="AlphaFoldDB" id="K8EXU6"/>
<dbReference type="Pfam" id="PF01265">
    <property type="entry name" value="Cyto_heme_lyase"/>
    <property type="match status" value="1"/>
</dbReference>
<evidence type="ECO:0000256" key="2">
    <source>
        <dbReference type="ARBA" id="ARBA00007255"/>
    </source>
</evidence>
<organism evidence="12 13">
    <name type="scientific">Bathycoccus prasinos</name>
    <dbReference type="NCBI Taxonomy" id="41875"/>
    <lineage>
        <taxon>Eukaryota</taxon>
        <taxon>Viridiplantae</taxon>
        <taxon>Chlorophyta</taxon>
        <taxon>Mamiellophyceae</taxon>
        <taxon>Mamiellales</taxon>
        <taxon>Bathycoccaceae</taxon>
        <taxon>Bathycoccus</taxon>
    </lineage>
</organism>
<name>K8EXU6_9CHLO</name>
<evidence type="ECO:0000313" key="12">
    <source>
        <dbReference type="EMBL" id="CCO17300.1"/>
    </source>
</evidence>
<feature type="compositionally biased region" description="Low complexity" evidence="11">
    <location>
        <begin position="62"/>
        <end position="79"/>
    </location>
</feature>
<evidence type="ECO:0000256" key="10">
    <source>
        <dbReference type="RuleBase" id="RU363130"/>
    </source>
</evidence>
<evidence type="ECO:0000256" key="8">
    <source>
        <dbReference type="ARBA" id="ARBA00023136"/>
    </source>
</evidence>
<evidence type="ECO:0000256" key="3">
    <source>
        <dbReference type="ARBA" id="ARBA00022617"/>
    </source>
</evidence>
<dbReference type="OrthoDB" id="4243at2759"/>
<keyword evidence="8 10" id="KW-0472">Membrane</keyword>
<protein>
    <recommendedName>
        <fullName evidence="10">Holocytochrome c-type synthase</fullName>
        <ecNumber evidence="10">4.4.1.17</ecNumber>
    </recommendedName>
</protein>
<keyword evidence="7 10" id="KW-0496">Mitochondrion</keyword>
<evidence type="ECO:0000313" key="13">
    <source>
        <dbReference type="Proteomes" id="UP000198341"/>
    </source>
</evidence>
<comment type="catalytic activity">
    <reaction evidence="10">
        <text>holo-[cytochrome c] = apo-[cytochrome c] + heme b</text>
        <dbReference type="Rhea" id="RHEA:22648"/>
        <dbReference type="Rhea" id="RHEA-COMP:10725"/>
        <dbReference type="Rhea" id="RHEA-COMP:10726"/>
        <dbReference type="ChEBI" id="CHEBI:29950"/>
        <dbReference type="ChEBI" id="CHEBI:60344"/>
        <dbReference type="ChEBI" id="CHEBI:83739"/>
        <dbReference type="EC" id="4.4.1.17"/>
    </reaction>
</comment>
<sequence length="304" mass="33728">MGNVASKSNQPPLPDNDGPPCASGKEFMKNSSSSSECPIPEEVRNNSKFGVYNVYNQRVDDNPSASSSSNTNVRSGSSSEGKGGFRFLGRLDPRNNMPSEANQKRAPGQKVALSTDREASKIPKSGGRESGSTTWQYPSAQMFYNALVRKGKAEDVDENDVATVVSVHNAMNEDTWDRVVTWEKLHPRANEDDGPKLVRFRGRPDDLSPLAWARYLMGGGKPFDRHDWWIERGDEEVRYVIDYYFKEDKAGTSEQFELVVRPALDSVEGAVDRAKMFTYVNCARFGVPCPITGSASVIGEEQKR</sequence>
<dbReference type="EC" id="4.4.1.17" evidence="10"/>
<keyword evidence="9 10" id="KW-0456">Lyase</keyword>
<keyword evidence="4 10" id="KW-0479">Metal-binding</keyword>
<reference evidence="12 13" key="1">
    <citation type="submission" date="2011-10" db="EMBL/GenBank/DDBJ databases">
        <authorList>
            <person name="Genoscope - CEA"/>
        </authorList>
    </citation>
    <scope>NUCLEOTIDE SEQUENCE [LARGE SCALE GENOMIC DNA]</scope>
    <source>
        <strain evidence="12 13">RCC 1105</strain>
    </source>
</reference>
<comment type="function">
    <text evidence="10">Lyase that catalyzes the covalent linking of the heme group to the cytochrome C apoprotein to produce the mature functional cytochrome.</text>
</comment>
<dbReference type="PANTHER" id="PTHR12743:SF8">
    <property type="entry name" value="PROTEIN HRI1"/>
    <property type="match status" value="1"/>
</dbReference>
<accession>K8EXU6</accession>
<keyword evidence="6 10" id="KW-0408">Iron</keyword>
<dbReference type="STRING" id="41875.K8EXU6"/>
<dbReference type="EMBL" id="FO082273">
    <property type="protein sequence ID" value="CCO17300.1"/>
    <property type="molecule type" value="Genomic_DNA"/>
</dbReference>
<comment type="similarity">
    <text evidence="2 10">Belongs to the cytochrome c-type heme lyase family.</text>
</comment>
<dbReference type="Proteomes" id="UP000198341">
    <property type="component" value="Chromosome 6"/>
</dbReference>
<evidence type="ECO:0000256" key="4">
    <source>
        <dbReference type="ARBA" id="ARBA00022723"/>
    </source>
</evidence>
<proteinExistence type="inferred from homology"/>
<evidence type="ECO:0000256" key="11">
    <source>
        <dbReference type="SAM" id="MobiDB-lite"/>
    </source>
</evidence>
<evidence type="ECO:0000256" key="5">
    <source>
        <dbReference type="ARBA" id="ARBA00022792"/>
    </source>
</evidence>
<evidence type="ECO:0000256" key="1">
    <source>
        <dbReference type="ARBA" id="ARBA00004273"/>
    </source>
</evidence>
<evidence type="ECO:0000256" key="7">
    <source>
        <dbReference type="ARBA" id="ARBA00023128"/>
    </source>
</evidence>
<keyword evidence="5 10" id="KW-0999">Mitochondrion inner membrane</keyword>
<dbReference type="RefSeq" id="XP_007512700.1">
    <property type="nucleotide sequence ID" value="XM_007512638.1"/>
</dbReference>
<dbReference type="InterPro" id="IPR000511">
    <property type="entry name" value="Holocyt_c/c1_synthase"/>
</dbReference>
<feature type="region of interest" description="Disordered" evidence="11">
    <location>
        <begin position="1"/>
        <end position="134"/>
    </location>
</feature>
<dbReference type="KEGG" id="bpg:Bathy06g03560"/>